<dbReference type="Proteomes" id="UP001164794">
    <property type="component" value="Chromosome"/>
</dbReference>
<name>A0ABY7JK54_9BURK</name>
<organism evidence="11 12">
    <name type="scientific">Oxalobacter aliiformigenes</name>
    <dbReference type="NCBI Taxonomy" id="2946593"/>
    <lineage>
        <taxon>Bacteria</taxon>
        <taxon>Pseudomonadati</taxon>
        <taxon>Pseudomonadota</taxon>
        <taxon>Betaproteobacteria</taxon>
        <taxon>Burkholderiales</taxon>
        <taxon>Oxalobacteraceae</taxon>
        <taxon>Oxalobacter</taxon>
    </lineage>
</organism>
<keyword evidence="6 8" id="KW-0234">DNA repair</keyword>
<comment type="miscellaneous">
    <text evidence="8">This enzyme catalyzes only one turnover and therefore is not strictly catalytic. According to one definition, an enzyme is a biocatalyst that acts repeatedly and over many reaction cycles.</text>
</comment>
<dbReference type="Gene3D" id="1.10.10.10">
    <property type="entry name" value="Winged helix-like DNA-binding domain superfamily/Winged helix DNA-binding domain"/>
    <property type="match status" value="1"/>
</dbReference>
<dbReference type="NCBIfam" id="TIGR00589">
    <property type="entry name" value="ogt"/>
    <property type="match status" value="1"/>
</dbReference>
<comment type="subcellular location">
    <subcellularLocation>
        <location evidence="8">Cytoplasm</location>
    </subcellularLocation>
</comment>
<dbReference type="RefSeq" id="WP_269265588.1">
    <property type="nucleotide sequence ID" value="NZ_CP098248.1"/>
</dbReference>
<accession>A0ABY7JK54</accession>
<keyword evidence="12" id="KW-1185">Reference proteome</keyword>
<evidence type="ECO:0000256" key="5">
    <source>
        <dbReference type="ARBA" id="ARBA00022763"/>
    </source>
</evidence>
<dbReference type="InterPro" id="IPR008332">
    <property type="entry name" value="MethylG_MeTrfase_N"/>
</dbReference>
<evidence type="ECO:0000256" key="4">
    <source>
        <dbReference type="ARBA" id="ARBA00022679"/>
    </source>
</evidence>
<evidence type="ECO:0000256" key="6">
    <source>
        <dbReference type="ARBA" id="ARBA00023204"/>
    </source>
</evidence>
<protein>
    <recommendedName>
        <fullName evidence="8">Methylated-DNA--protein-cysteine methyltransferase</fullName>
        <ecNumber evidence="8">2.1.1.63</ecNumber>
    </recommendedName>
    <alternativeName>
        <fullName evidence="8">6-O-methylguanine-DNA methyltransferase</fullName>
        <shortName evidence="8">MGMT</shortName>
    </alternativeName>
    <alternativeName>
        <fullName evidence="8">O-6-methylguanine-DNA-alkyltransferase</fullName>
    </alternativeName>
</protein>
<dbReference type="InterPro" id="IPR001497">
    <property type="entry name" value="MethylDNA_cys_MeTrfase_AS"/>
</dbReference>
<dbReference type="HAMAP" id="MF_00772">
    <property type="entry name" value="OGT"/>
    <property type="match status" value="1"/>
</dbReference>
<keyword evidence="4 8" id="KW-0808">Transferase</keyword>
<feature type="domain" description="Methylguanine DNA methyltransferase ribonuclease-like" evidence="10">
    <location>
        <begin position="2"/>
        <end position="69"/>
    </location>
</feature>
<dbReference type="InterPro" id="IPR023546">
    <property type="entry name" value="MGMT"/>
</dbReference>
<sequence length="179" mass="19839">MIYRTDYESPLGRVTLASDGESIVGLWLEGQKYFGDTVNGEMHREDRLAIFAKTRDWLDRYFRGEKPAIAEILLAPAGNRFRQEVWKILCDIPYGEVMTYGAIARMIAERLGREKMSAQAVGGAVGHNPVSIIIPCHRVVGANGSLTGYAGGIRTKIRLLEHEKADMTGLFVPEKSTAP</sequence>
<feature type="domain" description="Methylated-DNA-[protein]-cysteine S-methyltransferase DNA binding" evidence="9">
    <location>
        <begin position="81"/>
        <end position="164"/>
    </location>
</feature>
<proteinExistence type="inferred from homology"/>
<comment type="function">
    <text evidence="8">Involved in the cellular defense against the biological effects of O6-methylguanine (O6-MeG) and O4-methylthymine (O4-MeT) in DNA. Repairs the methylated nucleobase in DNA by stoichiometrically transferring the methyl group to a cysteine residue in the enzyme. This is a suicide reaction: the enzyme is irreversibly inactivated.</text>
</comment>
<evidence type="ECO:0000259" key="10">
    <source>
        <dbReference type="Pfam" id="PF02870"/>
    </source>
</evidence>
<dbReference type="EC" id="2.1.1.63" evidence="8"/>
<dbReference type="InterPro" id="IPR036217">
    <property type="entry name" value="MethylDNA_cys_MeTrfase_DNAb"/>
</dbReference>
<comment type="similarity">
    <text evidence="8">Belongs to the MGMT family.</text>
</comment>
<dbReference type="SUPFAM" id="SSF53155">
    <property type="entry name" value="Methylated DNA-protein cysteine methyltransferase domain"/>
    <property type="match status" value="1"/>
</dbReference>
<reference evidence="11" key="1">
    <citation type="journal article" date="2022" name="Front. Microbiol.">
        <title>New perspectives on an old grouping: The genomic and phenotypic variability of Oxalobacter formigenes and the implications for calcium oxalate stone prevention.</title>
        <authorList>
            <person name="Chmiel J.A."/>
            <person name="Carr C."/>
            <person name="Stuivenberg G.A."/>
            <person name="Venema R."/>
            <person name="Chanyi R.M."/>
            <person name="Al K.F."/>
            <person name="Giguere D."/>
            <person name="Say H."/>
            <person name="Akouris P.P."/>
            <person name="Dominguez Romero S.A."/>
            <person name="Kwong A."/>
            <person name="Tai V."/>
            <person name="Koval S.F."/>
            <person name="Razvi H."/>
            <person name="Bjazevic J."/>
            <person name="Burton J.P."/>
        </authorList>
    </citation>
    <scope>NUCLEOTIDE SEQUENCE</scope>
    <source>
        <strain evidence="11">HOxNP-1</strain>
    </source>
</reference>
<comment type="catalytic activity">
    <reaction evidence="7 8">
        <text>a 6-O-methyl-2'-deoxyguanosine in DNA + L-cysteinyl-[protein] = S-methyl-L-cysteinyl-[protein] + a 2'-deoxyguanosine in DNA</text>
        <dbReference type="Rhea" id="RHEA:24000"/>
        <dbReference type="Rhea" id="RHEA-COMP:10131"/>
        <dbReference type="Rhea" id="RHEA-COMP:10132"/>
        <dbReference type="Rhea" id="RHEA-COMP:11367"/>
        <dbReference type="Rhea" id="RHEA-COMP:11368"/>
        <dbReference type="ChEBI" id="CHEBI:29950"/>
        <dbReference type="ChEBI" id="CHEBI:82612"/>
        <dbReference type="ChEBI" id="CHEBI:85445"/>
        <dbReference type="ChEBI" id="CHEBI:85448"/>
        <dbReference type="EC" id="2.1.1.63"/>
    </reaction>
</comment>
<evidence type="ECO:0000256" key="2">
    <source>
        <dbReference type="ARBA" id="ARBA00022490"/>
    </source>
</evidence>
<dbReference type="InterPro" id="IPR036388">
    <property type="entry name" value="WH-like_DNA-bd_sf"/>
</dbReference>
<keyword evidence="2 8" id="KW-0963">Cytoplasm</keyword>
<dbReference type="PANTHER" id="PTHR10815">
    <property type="entry name" value="METHYLATED-DNA--PROTEIN-CYSTEINE METHYLTRANSFERASE"/>
    <property type="match status" value="1"/>
</dbReference>
<evidence type="ECO:0000313" key="11">
    <source>
        <dbReference type="EMBL" id="WAV97987.1"/>
    </source>
</evidence>
<keyword evidence="5 8" id="KW-0227">DNA damage</keyword>
<feature type="active site" description="Nucleophile; methyl group acceptor" evidence="8">
    <location>
        <position position="136"/>
    </location>
</feature>
<evidence type="ECO:0000256" key="7">
    <source>
        <dbReference type="ARBA" id="ARBA00049348"/>
    </source>
</evidence>
<dbReference type="Gene3D" id="3.30.160.70">
    <property type="entry name" value="Methylated DNA-protein cysteine methyltransferase domain"/>
    <property type="match status" value="1"/>
</dbReference>
<dbReference type="PROSITE" id="PS00374">
    <property type="entry name" value="MGMT"/>
    <property type="match status" value="1"/>
</dbReference>
<dbReference type="InterPro" id="IPR036631">
    <property type="entry name" value="MGMT_N_sf"/>
</dbReference>
<evidence type="ECO:0000256" key="1">
    <source>
        <dbReference type="ARBA" id="ARBA00001286"/>
    </source>
</evidence>
<evidence type="ECO:0000259" key="9">
    <source>
        <dbReference type="Pfam" id="PF01035"/>
    </source>
</evidence>
<dbReference type="InterPro" id="IPR014048">
    <property type="entry name" value="MethylDNA_cys_MeTrfase_DNA-bd"/>
</dbReference>
<dbReference type="Pfam" id="PF02870">
    <property type="entry name" value="Methyltransf_1N"/>
    <property type="match status" value="1"/>
</dbReference>
<dbReference type="PANTHER" id="PTHR10815:SF5">
    <property type="entry name" value="METHYLATED-DNA--PROTEIN-CYSTEINE METHYLTRANSFERASE"/>
    <property type="match status" value="1"/>
</dbReference>
<dbReference type="SUPFAM" id="SSF46767">
    <property type="entry name" value="Methylated DNA-protein cysteine methyltransferase, C-terminal domain"/>
    <property type="match status" value="1"/>
</dbReference>
<gene>
    <name evidence="11" type="ORF">NB645_04480</name>
</gene>
<evidence type="ECO:0000256" key="3">
    <source>
        <dbReference type="ARBA" id="ARBA00022603"/>
    </source>
</evidence>
<evidence type="ECO:0000313" key="12">
    <source>
        <dbReference type="Proteomes" id="UP001164794"/>
    </source>
</evidence>
<keyword evidence="3 8" id="KW-0489">Methyltransferase</keyword>
<dbReference type="CDD" id="cd06445">
    <property type="entry name" value="ATase"/>
    <property type="match status" value="1"/>
</dbReference>
<evidence type="ECO:0000256" key="8">
    <source>
        <dbReference type="HAMAP-Rule" id="MF_00772"/>
    </source>
</evidence>
<comment type="catalytic activity">
    <reaction evidence="1 8">
        <text>a 4-O-methyl-thymidine in DNA + L-cysteinyl-[protein] = a thymidine in DNA + S-methyl-L-cysteinyl-[protein]</text>
        <dbReference type="Rhea" id="RHEA:53428"/>
        <dbReference type="Rhea" id="RHEA-COMP:10131"/>
        <dbReference type="Rhea" id="RHEA-COMP:10132"/>
        <dbReference type="Rhea" id="RHEA-COMP:13555"/>
        <dbReference type="Rhea" id="RHEA-COMP:13556"/>
        <dbReference type="ChEBI" id="CHEBI:29950"/>
        <dbReference type="ChEBI" id="CHEBI:82612"/>
        <dbReference type="ChEBI" id="CHEBI:137386"/>
        <dbReference type="ChEBI" id="CHEBI:137387"/>
        <dbReference type="EC" id="2.1.1.63"/>
    </reaction>
</comment>
<dbReference type="EMBL" id="CP098248">
    <property type="protein sequence ID" value="WAV97987.1"/>
    <property type="molecule type" value="Genomic_DNA"/>
</dbReference>
<dbReference type="Pfam" id="PF01035">
    <property type="entry name" value="DNA_binding_1"/>
    <property type="match status" value="1"/>
</dbReference>